<organism evidence="5 6">
    <name type="scientific">Nonomuraea antimicrobica</name>
    <dbReference type="NCBI Taxonomy" id="561173"/>
    <lineage>
        <taxon>Bacteria</taxon>
        <taxon>Bacillati</taxon>
        <taxon>Actinomycetota</taxon>
        <taxon>Actinomycetes</taxon>
        <taxon>Streptosporangiales</taxon>
        <taxon>Streptosporangiaceae</taxon>
        <taxon>Nonomuraea</taxon>
    </lineage>
</organism>
<sequence>MLFRVDPTGSTPLSDQIAGSVRRGIADGLLGPGDRLPAGRELAASLGVNMHTVLRAYADLREEGLIELRPGRGATVTGANPRELAHLSETIRDLVATARRAGLDRNELISMVGKAFT</sequence>
<dbReference type="SUPFAM" id="SSF46785">
    <property type="entry name" value="Winged helix' DNA-binding domain"/>
    <property type="match status" value="1"/>
</dbReference>
<evidence type="ECO:0000256" key="3">
    <source>
        <dbReference type="ARBA" id="ARBA00023163"/>
    </source>
</evidence>
<comment type="caution">
    <text evidence="5">The sequence shown here is derived from an EMBL/GenBank/DDBJ whole genome shotgun (WGS) entry which is preliminary data.</text>
</comment>
<gene>
    <name evidence="5" type="ORF">GCM10022224_064900</name>
</gene>
<dbReference type="PROSITE" id="PS50949">
    <property type="entry name" value="HTH_GNTR"/>
    <property type="match status" value="1"/>
</dbReference>
<dbReference type="PANTHER" id="PTHR38445">
    <property type="entry name" value="HTH-TYPE TRANSCRIPTIONAL REPRESSOR YTRA"/>
    <property type="match status" value="1"/>
</dbReference>
<dbReference type="InterPro" id="IPR036390">
    <property type="entry name" value="WH_DNA-bd_sf"/>
</dbReference>
<dbReference type="RefSeq" id="WP_344886577.1">
    <property type="nucleotide sequence ID" value="NZ_BAAAZP010000117.1"/>
</dbReference>
<keyword evidence="1" id="KW-0805">Transcription regulation</keyword>
<evidence type="ECO:0000259" key="4">
    <source>
        <dbReference type="PROSITE" id="PS50949"/>
    </source>
</evidence>
<dbReference type="InterPro" id="IPR036388">
    <property type="entry name" value="WH-like_DNA-bd_sf"/>
</dbReference>
<dbReference type="PANTHER" id="PTHR38445:SF7">
    <property type="entry name" value="GNTR-FAMILY TRANSCRIPTIONAL REGULATOR"/>
    <property type="match status" value="1"/>
</dbReference>
<dbReference type="EMBL" id="BAAAZP010000117">
    <property type="protein sequence ID" value="GAA3690487.1"/>
    <property type="molecule type" value="Genomic_DNA"/>
</dbReference>
<evidence type="ECO:0000313" key="6">
    <source>
        <dbReference type="Proteomes" id="UP001500902"/>
    </source>
</evidence>
<dbReference type="Pfam" id="PF00392">
    <property type="entry name" value="GntR"/>
    <property type="match status" value="1"/>
</dbReference>
<evidence type="ECO:0000256" key="1">
    <source>
        <dbReference type="ARBA" id="ARBA00023015"/>
    </source>
</evidence>
<accession>A0ABP7CK51</accession>
<keyword evidence="2" id="KW-0238">DNA-binding</keyword>
<evidence type="ECO:0000256" key="2">
    <source>
        <dbReference type="ARBA" id="ARBA00023125"/>
    </source>
</evidence>
<keyword evidence="3" id="KW-0804">Transcription</keyword>
<dbReference type="CDD" id="cd07377">
    <property type="entry name" value="WHTH_GntR"/>
    <property type="match status" value="1"/>
</dbReference>
<evidence type="ECO:0000313" key="5">
    <source>
        <dbReference type="EMBL" id="GAA3690487.1"/>
    </source>
</evidence>
<reference evidence="6" key="1">
    <citation type="journal article" date="2019" name="Int. J. Syst. Evol. Microbiol.">
        <title>The Global Catalogue of Microorganisms (GCM) 10K type strain sequencing project: providing services to taxonomists for standard genome sequencing and annotation.</title>
        <authorList>
            <consortium name="The Broad Institute Genomics Platform"/>
            <consortium name="The Broad Institute Genome Sequencing Center for Infectious Disease"/>
            <person name="Wu L."/>
            <person name="Ma J."/>
        </authorList>
    </citation>
    <scope>NUCLEOTIDE SEQUENCE [LARGE SCALE GENOMIC DNA]</scope>
    <source>
        <strain evidence="6">JCM 16904</strain>
    </source>
</reference>
<protein>
    <submittedName>
        <fullName evidence="5">GntR family transcriptional regulator</fullName>
    </submittedName>
</protein>
<proteinExistence type="predicted"/>
<feature type="domain" description="HTH gntR-type" evidence="4">
    <location>
        <begin position="11"/>
        <end position="79"/>
    </location>
</feature>
<dbReference type="Proteomes" id="UP001500902">
    <property type="component" value="Unassembled WGS sequence"/>
</dbReference>
<dbReference type="Gene3D" id="1.10.10.10">
    <property type="entry name" value="Winged helix-like DNA-binding domain superfamily/Winged helix DNA-binding domain"/>
    <property type="match status" value="1"/>
</dbReference>
<dbReference type="InterPro" id="IPR000524">
    <property type="entry name" value="Tscrpt_reg_HTH_GntR"/>
</dbReference>
<dbReference type="SMART" id="SM00345">
    <property type="entry name" value="HTH_GNTR"/>
    <property type="match status" value="1"/>
</dbReference>
<keyword evidence="6" id="KW-1185">Reference proteome</keyword>
<name>A0ABP7CK51_9ACTN</name>